<dbReference type="PANTHER" id="PTHR18934:SF83">
    <property type="entry name" value="PRE-MRNA-SPLICING FACTOR ATP-DEPENDENT RNA HELICASE DHX16"/>
    <property type="match status" value="1"/>
</dbReference>
<dbReference type="GO" id="GO:0006397">
    <property type="term" value="P:mRNA processing"/>
    <property type="evidence" value="ECO:0007669"/>
    <property type="project" value="UniProtKB-KW"/>
</dbReference>
<dbReference type="InterPro" id="IPR027417">
    <property type="entry name" value="P-loop_NTPase"/>
</dbReference>
<reference evidence="17 18" key="1">
    <citation type="journal article" date="2016" name="G3 (Bethesda)">
        <title>First Draft Assembly and Annotation of the Genome of a California Endemic Oak Quercus lobata Nee (Fagaceae).</title>
        <authorList>
            <person name="Sork V.L."/>
            <person name="Fitz-Gibbon S.T."/>
            <person name="Puiu D."/>
            <person name="Crepeau M."/>
            <person name="Gugger P.F."/>
            <person name="Sherman R."/>
            <person name="Stevens K."/>
            <person name="Langley C.H."/>
            <person name="Pellegrini M."/>
            <person name="Salzberg S.L."/>
        </authorList>
    </citation>
    <scope>NUCLEOTIDE SEQUENCE [LARGE SCALE GENOMIC DNA]</scope>
    <source>
        <strain evidence="17 18">cv. SW786</strain>
    </source>
</reference>
<dbReference type="SMART" id="SM00490">
    <property type="entry name" value="HELICc"/>
    <property type="match status" value="1"/>
</dbReference>
<dbReference type="InterPro" id="IPR002464">
    <property type="entry name" value="DNA/RNA_helicase_DEAH_CS"/>
</dbReference>
<sequence length="957" mass="109624">MQMMKKKIMLLGMMLSIDLPLQLLLKPEKQIPIENVSGRRLKVKMMKTMRHCVIAWGEGKGQVKRQTSEDEDDGSESEEERLRDQREREQLEQNIRERDAIGTRKLTESKLTRREEEEAIRRSNALEQDGIGSLRKVSRQEYLKKREQKKLEELRDDIEDEQYLFDGVKLTEAEYRELRYKKEIYEIVKKRSEEDDNTNEYRMPEAYDEEGGVNQEKRFAVAMQRYRDQGAADKMNPFAEQEAWEEHQIGKATMKYGSKNKKQISDDYQFVFEDQIDFIKASVMGGENIDNEEATELLEKSMAKSALEKLQEDRKSLPIYPYRDQLLQAIEDHQILVIVGETGSGKTTQIPQYLHEVGYTKRGKIGCTQPRRVAAMSVAARVSQEMGVKLGHEVGYSIRFEDCTSEKTVLKYMTDGMLLREFLGEPDLESYSVVMVDEAHERTLSTDILFGLVKDIARFRPDLKLLISSATLDAEKFSDYFDSAPIFKFPGRRYPVEIHYTKAPEADYLDAAIVTVLQIHVTQELGDILVFFTGQEEIETAEEIIKHRIRGLGTKIAELIICPIYANLPTELQAKIFEATPEGARKVVLATNIAETSLTIDGIKYVIDPGFCKMKSYNPRTGMESLLIAPVSKASANQRAGRAGRTGPGKCFRLYTAYNYYNDMEDNTIPEIQRTNLANVVLSLKSLGIHDLINFDFMDPPPSEALLKALELLFALSALNKLGELTKVGRRMAEFPLDPMLSKAIVASDNYKCSDEMISIAAMLSIGNSIFYRPKDKQVHADNARMNFHTGNVGDHIALLKVYDSWKETNYSTQWCYENYIQVRSMKRARDIRDQLEGLLERVEIELTSNASDLEPIKKAITSGFFPNSARLQKNGSYRTVKHPQTVHIHPSSGLAQILPRWVIYHELVLTTKEYMRQVTELKPEWLVEIAPHYYQLKDVEDSGMKKKPRAEEGQGL</sequence>
<gene>
    <name evidence="17" type="primary">LOC115963510</name>
</gene>
<evidence type="ECO:0000256" key="5">
    <source>
        <dbReference type="ARBA" id="ARBA00022801"/>
    </source>
</evidence>
<dbReference type="InterPro" id="IPR011709">
    <property type="entry name" value="DEAD-box_helicase_OB_fold"/>
</dbReference>
<feature type="domain" description="Helicase ATP-binding" evidence="15">
    <location>
        <begin position="327"/>
        <end position="490"/>
    </location>
</feature>
<feature type="compositionally biased region" description="Basic and acidic residues" evidence="13">
    <location>
        <begin position="80"/>
        <end position="120"/>
    </location>
</feature>
<dbReference type="FunFam" id="3.40.50.300:FF:000007">
    <property type="entry name" value="Pre-mRNA-splicing factor ATP-dependent RNA helicase"/>
    <property type="match status" value="1"/>
</dbReference>
<dbReference type="Gene3D" id="1.20.120.1080">
    <property type="match status" value="1"/>
</dbReference>
<keyword evidence="3" id="KW-0747">Spliceosome</keyword>
<evidence type="ECO:0000256" key="3">
    <source>
        <dbReference type="ARBA" id="ARBA00022728"/>
    </source>
</evidence>
<dbReference type="Pfam" id="PF21010">
    <property type="entry name" value="HA2_C"/>
    <property type="match status" value="1"/>
</dbReference>
<dbReference type="GO" id="GO:0005524">
    <property type="term" value="F:ATP binding"/>
    <property type="evidence" value="ECO:0007669"/>
    <property type="project" value="UniProtKB-KW"/>
</dbReference>
<keyword evidence="8" id="KW-0508">mRNA splicing</keyword>
<evidence type="ECO:0000256" key="14">
    <source>
        <dbReference type="SAM" id="SignalP"/>
    </source>
</evidence>
<dbReference type="InterPro" id="IPR014001">
    <property type="entry name" value="Helicase_ATP-bd"/>
</dbReference>
<comment type="catalytic activity">
    <reaction evidence="9">
        <text>ATP + H2O = ADP + phosphate + H(+)</text>
        <dbReference type="Rhea" id="RHEA:13065"/>
        <dbReference type="ChEBI" id="CHEBI:15377"/>
        <dbReference type="ChEBI" id="CHEBI:15378"/>
        <dbReference type="ChEBI" id="CHEBI:30616"/>
        <dbReference type="ChEBI" id="CHEBI:43474"/>
        <dbReference type="ChEBI" id="CHEBI:456216"/>
        <dbReference type="EC" id="3.6.4.13"/>
    </reaction>
</comment>
<dbReference type="GO" id="GO:0003724">
    <property type="term" value="F:RNA helicase activity"/>
    <property type="evidence" value="ECO:0007669"/>
    <property type="project" value="UniProtKB-EC"/>
</dbReference>
<feature type="domain" description="Helicase C-terminal" evidence="16">
    <location>
        <begin position="515"/>
        <end position="688"/>
    </location>
</feature>
<dbReference type="PROSITE" id="PS00690">
    <property type="entry name" value="DEAH_ATP_HELICASE"/>
    <property type="match status" value="1"/>
</dbReference>
<accession>A0A7N2MS23</accession>
<dbReference type="PROSITE" id="PS51192">
    <property type="entry name" value="HELICASE_ATP_BIND_1"/>
    <property type="match status" value="1"/>
</dbReference>
<comment type="similarity">
    <text evidence="10">Belongs to the DEAD box helicase family. DEAH subfamily. PRP2 sub-subfamily.</text>
</comment>
<dbReference type="OMA" id="PLDPMMS"/>
<dbReference type="FunCoup" id="A0A7N2MS23">
    <property type="interactions" value="2974"/>
</dbReference>
<keyword evidence="14" id="KW-0732">Signal</keyword>
<evidence type="ECO:0000256" key="12">
    <source>
        <dbReference type="SAM" id="Coils"/>
    </source>
</evidence>
<dbReference type="FunFam" id="3.40.50.300:FF:000594">
    <property type="entry name" value="Pre-mRNA-splicing factor ATP-dependent RNA helicase"/>
    <property type="match status" value="1"/>
</dbReference>
<feature type="compositionally biased region" description="Acidic residues" evidence="13">
    <location>
        <begin position="69"/>
        <end position="79"/>
    </location>
</feature>
<dbReference type="GO" id="GO:0008380">
    <property type="term" value="P:RNA splicing"/>
    <property type="evidence" value="ECO:0007669"/>
    <property type="project" value="UniProtKB-KW"/>
</dbReference>
<evidence type="ECO:0000256" key="2">
    <source>
        <dbReference type="ARBA" id="ARBA00022664"/>
    </source>
</evidence>
<keyword evidence="4" id="KW-0547">Nucleotide-binding</keyword>
<evidence type="ECO:0000256" key="8">
    <source>
        <dbReference type="ARBA" id="ARBA00023187"/>
    </source>
</evidence>
<reference evidence="17" key="2">
    <citation type="submission" date="2021-01" db="UniProtKB">
        <authorList>
            <consortium name="EnsemblPlants"/>
        </authorList>
    </citation>
    <scope>IDENTIFICATION</scope>
</reference>
<dbReference type="GO" id="GO:0016787">
    <property type="term" value="F:hydrolase activity"/>
    <property type="evidence" value="ECO:0007669"/>
    <property type="project" value="UniProtKB-KW"/>
</dbReference>
<dbReference type="EC" id="3.6.4.13" evidence="1"/>
<dbReference type="FunFam" id="1.20.120.1080:FF:000001">
    <property type="entry name" value="Pre-mRNA-splicing factor ATP-dependent RNA helicase"/>
    <property type="match status" value="1"/>
</dbReference>
<dbReference type="InterPro" id="IPR001650">
    <property type="entry name" value="Helicase_C-like"/>
</dbReference>
<dbReference type="InterPro" id="IPR048333">
    <property type="entry name" value="HA2_WH"/>
</dbReference>
<evidence type="ECO:0000313" key="18">
    <source>
        <dbReference type="Proteomes" id="UP000594261"/>
    </source>
</evidence>
<feature type="signal peptide" evidence="14">
    <location>
        <begin position="1"/>
        <end position="20"/>
    </location>
</feature>
<organism evidence="17 18">
    <name type="scientific">Quercus lobata</name>
    <name type="common">Valley oak</name>
    <dbReference type="NCBI Taxonomy" id="97700"/>
    <lineage>
        <taxon>Eukaryota</taxon>
        <taxon>Viridiplantae</taxon>
        <taxon>Streptophyta</taxon>
        <taxon>Embryophyta</taxon>
        <taxon>Tracheophyta</taxon>
        <taxon>Spermatophyta</taxon>
        <taxon>Magnoliopsida</taxon>
        <taxon>eudicotyledons</taxon>
        <taxon>Gunneridae</taxon>
        <taxon>Pentapetalae</taxon>
        <taxon>rosids</taxon>
        <taxon>fabids</taxon>
        <taxon>Fagales</taxon>
        <taxon>Fagaceae</taxon>
        <taxon>Quercus</taxon>
    </lineage>
</organism>
<keyword evidence="18" id="KW-1185">Reference proteome</keyword>
<dbReference type="Gramene" id="QL10p018828:mrna">
    <property type="protein sequence ID" value="QL10p018828:mrna"/>
    <property type="gene ID" value="QL10p018828"/>
</dbReference>
<evidence type="ECO:0000256" key="6">
    <source>
        <dbReference type="ARBA" id="ARBA00022806"/>
    </source>
</evidence>
<dbReference type="Pfam" id="PF00270">
    <property type="entry name" value="DEAD"/>
    <property type="match status" value="1"/>
</dbReference>
<dbReference type="Pfam" id="PF04408">
    <property type="entry name" value="WHD_HA2"/>
    <property type="match status" value="1"/>
</dbReference>
<evidence type="ECO:0000256" key="13">
    <source>
        <dbReference type="SAM" id="MobiDB-lite"/>
    </source>
</evidence>
<keyword evidence="2" id="KW-0507">mRNA processing</keyword>
<keyword evidence="5" id="KW-0378">Hydrolase</keyword>
<dbReference type="CDD" id="cd18791">
    <property type="entry name" value="SF2_C_RHA"/>
    <property type="match status" value="1"/>
</dbReference>
<keyword evidence="6" id="KW-0347">Helicase</keyword>
<dbReference type="InParanoid" id="A0A7N2MS23"/>
<dbReference type="Proteomes" id="UP000594261">
    <property type="component" value="Chromosome 10"/>
</dbReference>
<dbReference type="EMBL" id="LRBV02000010">
    <property type="status" value="NOT_ANNOTATED_CDS"/>
    <property type="molecule type" value="Genomic_DNA"/>
</dbReference>
<dbReference type="SUPFAM" id="SSF52540">
    <property type="entry name" value="P-loop containing nucleoside triphosphate hydrolases"/>
    <property type="match status" value="1"/>
</dbReference>
<evidence type="ECO:0000256" key="7">
    <source>
        <dbReference type="ARBA" id="ARBA00022840"/>
    </source>
</evidence>
<dbReference type="EnsemblPlants" id="QL10p018828:mrna">
    <property type="protein sequence ID" value="QL10p018828:mrna"/>
    <property type="gene ID" value="QL10p018828"/>
</dbReference>
<dbReference type="SMART" id="SM00847">
    <property type="entry name" value="HA2"/>
    <property type="match status" value="1"/>
</dbReference>
<dbReference type="Gene3D" id="3.40.50.300">
    <property type="entry name" value="P-loop containing nucleotide triphosphate hydrolases"/>
    <property type="match status" value="2"/>
</dbReference>
<dbReference type="InterPro" id="IPR011545">
    <property type="entry name" value="DEAD/DEAH_box_helicase_dom"/>
</dbReference>
<evidence type="ECO:0000256" key="9">
    <source>
        <dbReference type="ARBA" id="ARBA00047984"/>
    </source>
</evidence>
<evidence type="ECO:0000256" key="4">
    <source>
        <dbReference type="ARBA" id="ARBA00022741"/>
    </source>
</evidence>
<evidence type="ECO:0000259" key="16">
    <source>
        <dbReference type="PROSITE" id="PS51194"/>
    </source>
</evidence>
<dbReference type="PANTHER" id="PTHR18934">
    <property type="entry name" value="ATP-DEPENDENT RNA HELICASE"/>
    <property type="match status" value="1"/>
</dbReference>
<keyword evidence="12" id="KW-0175">Coiled coil</keyword>
<dbReference type="PROSITE" id="PS51194">
    <property type="entry name" value="HELICASE_CTER"/>
    <property type="match status" value="1"/>
</dbReference>
<proteinExistence type="inferred from homology"/>
<protein>
    <recommendedName>
        <fullName evidence="1">RNA helicase</fullName>
        <ecNumber evidence="1">3.6.4.13</ecNumber>
    </recommendedName>
    <alternativeName>
        <fullName evidence="11">DEAH RNA helicase homolog PRP2</fullName>
    </alternativeName>
</protein>
<dbReference type="InterPro" id="IPR007502">
    <property type="entry name" value="Helicase-assoc_dom"/>
</dbReference>
<feature type="chain" id="PRO_5029612052" description="RNA helicase" evidence="14">
    <location>
        <begin position="21"/>
        <end position="957"/>
    </location>
</feature>
<dbReference type="AlphaFoldDB" id="A0A7N2MS23"/>
<keyword evidence="7" id="KW-0067">ATP-binding</keyword>
<evidence type="ECO:0000256" key="11">
    <source>
        <dbReference type="ARBA" id="ARBA00077342"/>
    </source>
</evidence>
<evidence type="ECO:0000313" key="17">
    <source>
        <dbReference type="EnsemblPlants" id="QL10p018828:mrna"/>
    </source>
</evidence>
<dbReference type="Pfam" id="PF00271">
    <property type="entry name" value="Helicase_C"/>
    <property type="match status" value="1"/>
</dbReference>
<evidence type="ECO:0000259" key="15">
    <source>
        <dbReference type="PROSITE" id="PS51192"/>
    </source>
</evidence>
<dbReference type="GO" id="GO:0071013">
    <property type="term" value="C:catalytic step 2 spliceosome"/>
    <property type="evidence" value="ECO:0007669"/>
    <property type="project" value="TreeGrafter"/>
</dbReference>
<evidence type="ECO:0000256" key="1">
    <source>
        <dbReference type="ARBA" id="ARBA00012552"/>
    </source>
</evidence>
<name>A0A7N2MS23_QUELO</name>
<dbReference type="SMART" id="SM00487">
    <property type="entry name" value="DEXDc"/>
    <property type="match status" value="1"/>
</dbReference>
<feature type="region of interest" description="Disordered" evidence="13">
    <location>
        <begin position="60"/>
        <end position="120"/>
    </location>
</feature>
<dbReference type="Pfam" id="PF07717">
    <property type="entry name" value="OB_NTP_bind"/>
    <property type="match status" value="1"/>
</dbReference>
<feature type="coiled-coil region" evidence="12">
    <location>
        <begin position="137"/>
        <end position="164"/>
    </location>
</feature>
<dbReference type="GO" id="GO:0003723">
    <property type="term" value="F:RNA binding"/>
    <property type="evidence" value="ECO:0007669"/>
    <property type="project" value="TreeGrafter"/>
</dbReference>
<evidence type="ECO:0000256" key="10">
    <source>
        <dbReference type="ARBA" id="ARBA00061257"/>
    </source>
</evidence>